<evidence type="ECO:0000313" key="3">
    <source>
        <dbReference type="Proteomes" id="UP000232453"/>
    </source>
</evidence>
<dbReference type="PRINTS" id="PR00111">
    <property type="entry name" value="ABHYDROLASE"/>
</dbReference>
<dbReference type="EMBL" id="PHUJ01000003">
    <property type="protein sequence ID" value="PKB32396.1"/>
    <property type="molecule type" value="Genomic_DNA"/>
</dbReference>
<dbReference type="InterPro" id="IPR000073">
    <property type="entry name" value="AB_hydrolase_1"/>
</dbReference>
<gene>
    <name evidence="2" type="ORF">ATL51_4123</name>
</gene>
<dbReference type="SUPFAM" id="SSF53474">
    <property type="entry name" value="alpha/beta-Hydrolases"/>
    <property type="match status" value="1"/>
</dbReference>
<dbReference type="AlphaFoldDB" id="A0AA44US39"/>
<evidence type="ECO:0000259" key="1">
    <source>
        <dbReference type="Pfam" id="PF12697"/>
    </source>
</evidence>
<comment type="caution">
    <text evidence="2">The sequence shown here is derived from an EMBL/GenBank/DDBJ whole genome shotgun (WGS) entry which is preliminary data.</text>
</comment>
<feature type="domain" description="AB hydrolase-1" evidence="1">
    <location>
        <begin position="42"/>
        <end position="277"/>
    </location>
</feature>
<evidence type="ECO:0000313" key="2">
    <source>
        <dbReference type="EMBL" id="PKB32396.1"/>
    </source>
</evidence>
<sequence length="288" mass="31114">MVIVPRNDVGVSWHGGTVELDDEFVVDGHRVRWTARGSGPPVVFCHGTPWSSWLWAPIAAAVAGSHRVLLWDMPGYGVSGHSADVSLGVQGRVLAGLLERWDLPEPPHVVAHDYGGAVALRAHLLHGAAYRSLTLVDVVALAPWGSPFFRLVRENAEVFAALPGPLHEALVRAYVRGAAHRPLRPADEDALVGPWLGERGAAAFYRQIAQADQRFTDEVEPRYGELDLPVRVVWGTEDTWIPVDRAHRLTAAVPGAELHLVPGAGHLIQLDAPEALTALVLGALSRTP</sequence>
<proteinExistence type="predicted"/>
<reference evidence="2 3" key="1">
    <citation type="submission" date="2017-11" db="EMBL/GenBank/DDBJ databases">
        <title>Sequencing the genomes of 1000 actinobacteria strains.</title>
        <authorList>
            <person name="Klenk H.-P."/>
        </authorList>
    </citation>
    <scope>NUCLEOTIDE SEQUENCE [LARGE SCALE GENOMIC DNA]</scope>
    <source>
        <strain evidence="2 3">DSM 44104</strain>
    </source>
</reference>
<accession>A0AA44US39</accession>
<organism evidence="2 3">
    <name type="scientific">Pseudonocardia alni</name>
    <name type="common">Amycolata alni</name>
    <dbReference type="NCBI Taxonomy" id="33907"/>
    <lineage>
        <taxon>Bacteria</taxon>
        <taxon>Bacillati</taxon>
        <taxon>Actinomycetota</taxon>
        <taxon>Actinomycetes</taxon>
        <taxon>Pseudonocardiales</taxon>
        <taxon>Pseudonocardiaceae</taxon>
        <taxon>Pseudonocardia</taxon>
    </lineage>
</organism>
<dbReference type="PANTHER" id="PTHR43798">
    <property type="entry name" value="MONOACYLGLYCEROL LIPASE"/>
    <property type="match status" value="1"/>
</dbReference>
<dbReference type="GO" id="GO:0003824">
    <property type="term" value="F:catalytic activity"/>
    <property type="evidence" value="ECO:0007669"/>
    <property type="project" value="UniProtKB-ARBA"/>
</dbReference>
<dbReference type="Proteomes" id="UP000232453">
    <property type="component" value="Unassembled WGS sequence"/>
</dbReference>
<protein>
    <submittedName>
        <fullName evidence="2">Pimeloyl-ACP methyl ester carboxylesterase</fullName>
    </submittedName>
</protein>
<dbReference type="InterPro" id="IPR029058">
    <property type="entry name" value="AB_hydrolase_fold"/>
</dbReference>
<dbReference type="Pfam" id="PF12697">
    <property type="entry name" value="Abhydrolase_6"/>
    <property type="match status" value="1"/>
</dbReference>
<name>A0AA44US39_PSEA5</name>
<dbReference type="Gene3D" id="3.40.50.1820">
    <property type="entry name" value="alpha/beta hydrolase"/>
    <property type="match status" value="1"/>
</dbReference>
<dbReference type="InterPro" id="IPR050266">
    <property type="entry name" value="AB_hydrolase_sf"/>
</dbReference>